<feature type="transmembrane region" description="Helical" evidence="1">
    <location>
        <begin position="20"/>
        <end position="40"/>
    </location>
</feature>
<keyword evidence="3" id="KW-0255">Endonuclease</keyword>
<reference evidence="3" key="1">
    <citation type="submission" date="2020-08" db="EMBL/GenBank/DDBJ databases">
        <title>Mitochondrial genome sequences of powdery mildew pathogens.</title>
        <authorList>
            <person name="Zaccaron A."/>
            <person name="Stergiopoulos I."/>
        </authorList>
    </citation>
    <scope>NUCLEOTIDE SEQUENCE</scope>
    <source>
        <strain evidence="3">Palampur-1</strain>
    </source>
</reference>
<keyword evidence="1" id="KW-1133">Transmembrane helix</keyword>
<feature type="domain" description="Homing endonuclease LAGLIDADG" evidence="2">
    <location>
        <begin position="235"/>
        <end position="348"/>
    </location>
</feature>
<evidence type="ECO:0000313" key="3">
    <source>
        <dbReference type="EMBL" id="QQY98281.1"/>
    </source>
</evidence>
<proteinExistence type="predicted"/>
<evidence type="ECO:0000259" key="2">
    <source>
        <dbReference type="Pfam" id="PF00961"/>
    </source>
</evidence>
<keyword evidence="3" id="KW-0496">Mitochondrion</keyword>
<accession>A0A7U1BF44</accession>
<dbReference type="EMBL" id="MT880589">
    <property type="protein sequence ID" value="QQY98281.1"/>
    <property type="molecule type" value="Genomic_DNA"/>
</dbReference>
<dbReference type="InterPro" id="IPR004860">
    <property type="entry name" value="LAGLIDADG_dom"/>
</dbReference>
<keyword evidence="1" id="KW-0472">Membrane</keyword>
<dbReference type="InterPro" id="IPR051289">
    <property type="entry name" value="LAGLIDADG_Endonuclease"/>
</dbReference>
<dbReference type="AlphaFoldDB" id="A0A7U1BF44"/>
<dbReference type="GO" id="GO:0004519">
    <property type="term" value="F:endonuclease activity"/>
    <property type="evidence" value="ECO:0007669"/>
    <property type="project" value="UniProtKB-KW"/>
</dbReference>
<protein>
    <submittedName>
        <fullName evidence="3">LAGLIDADG endonuclease domain-containing protein</fullName>
    </submittedName>
</protein>
<geneLocation type="mitochondrion" evidence="3"/>
<dbReference type="PANTHER" id="PTHR36181">
    <property type="entry name" value="INTRON-ENCODED ENDONUCLEASE AI3-RELATED"/>
    <property type="match status" value="1"/>
</dbReference>
<gene>
    <name evidence="3" type="primary">cox1-i14</name>
</gene>
<dbReference type="InterPro" id="IPR027434">
    <property type="entry name" value="Homing_endonucl"/>
</dbReference>
<dbReference type="PROSITE" id="PS51257">
    <property type="entry name" value="PROKAR_LIPOPROTEIN"/>
    <property type="match status" value="1"/>
</dbReference>
<keyword evidence="3" id="KW-0378">Hydrolase</keyword>
<sequence length="389" mass="44885">MAFHLREQMVINSTVGWNGYLFLFLYTSCACICFICNTKLGNLLDTFYSLNANRNAQSAGNFSSISMEKIGSSETIRGNTYDLFKKNFAYLFKQEFSVPDGKYDNDWLSWFIGFLEGDGAILEHKGRAFFVITQKDSTVLHEIYETLKIGIVKDFYDNNGNRKFSRYIVSDNKSIFLLYLLLNGNLALKHRVNQLIKWNTALNNAIKLDYSLFFTKKVPRLVEALRQPSVEDAWLSGFTDAEGCFSVKIANEKKAFYVQLLFILDQKNEEIVLNNIALLLNTVTKAKLKTINKDIKIKNYINYTNSMFRLSISCNDRKKPTISIICNYFNKYPLKTSKKKSFKIWTEILEIVVNKQPLSPEDLKVVRKLRHNMNFFTIENNPIGNASKS</sequence>
<organism evidence="3">
    <name type="scientific">Erysiphe pisi</name>
    <name type="common">Pea powdery mildew</name>
    <dbReference type="NCBI Taxonomy" id="36044"/>
    <lineage>
        <taxon>Eukaryota</taxon>
        <taxon>Fungi</taxon>
        <taxon>Dikarya</taxon>
        <taxon>Ascomycota</taxon>
        <taxon>Pezizomycotina</taxon>
        <taxon>Leotiomycetes</taxon>
        <taxon>Erysiphales</taxon>
        <taxon>Erysiphaceae</taxon>
        <taxon>Erysiphe</taxon>
    </lineage>
</organism>
<keyword evidence="1" id="KW-0812">Transmembrane</keyword>
<dbReference type="Gene3D" id="3.10.28.10">
    <property type="entry name" value="Homing endonucleases"/>
    <property type="match status" value="2"/>
</dbReference>
<dbReference type="Pfam" id="PF00961">
    <property type="entry name" value="LAGLIDADG_1"/>
    <property type="match status" value="1"/>
</dbReference>
<dbReference type="PANTHER" id="PTHR36181:SF4">
    <property type="entry name" value="LAGLIDADG ENDONUCLEASE"/>
    <property type="match status" value="1"/>
</dbReference>
<evidence type="ECO:0000256" key="1">
    <source>
        <dbReference type="SAM" id="Phobius"/>
    </source>
</evidence>
<dbReference type="RefSeq" id="YP_010119183.1">
    <property type="nucleotide sequence ID" value="NC_056147.1"/>
</dbReference>
<keyword evidence="3" id="KW-0540">Nuclease</keyword>
<name>A0A7U1BF44_ERYPI</name>
<dbReference type="GO" id="GO:0005739">
    <property type="term" value="C:mitochondrion"/>
    <property type="evidence" value="ECO:0007669"/>
    <property type="project" value="UniProtKB-ARBA"/>
</dbReference>
<dbReference type="SUPFAM" id="SSF55608">
    <property type="entry name" value="Homing endonucleases"/>
    <property type="match status" value="2"/>
</dbReference>
<dbReference type="GeneID" id="65320239"/>